<evidence type="ECO:0000256" key="6">
    <source>
        <dbReference type="ARBA" id="ARBA00022840"/>
    </source>
</evidence>
<evidence type="ECO:0000259" key="11">
    <source>
        <dbReference type="Pfam" id="PF13793"/>
    </source>
</evidence>
<keyword evidence="2 9" id="KW-0479">Metal-binding</keyword>
<comment type="subunit">
    <text evidence="9">Homohexamer.</text>
</comment>
<feature type="binding site" evidence="9">
    <location>
        <position position="219"/>
    </location>
    <ligand>
        <name>D-ribose 5-phosphate</name>
        <dbReference type="ChEBI" id="CHEBI:78346"/>
    </ligand>
</feature>
<dbReference type="SMART" id="SM01400">
    <property type="entry name" value="Pribosyltran_N"/>
    <property type="match status" value="1"/>
</dbReference>
<dbReference type="GO" id="GO:0006164">
    <property type="term" value="P:purine nucleotide biosynthetic process"/>
    <property type="evidence" value="ECO:0007669"/>
    <property type="project" value="TreeGrafter"/>
</dbReference>
<feature type="binding site" evidence="9">
    <location>
        <position position="170"/>
    </location>
    <ligand>
        <name>Mg(2+)</name>
        <dbReference type="ChEBI" id="CHEBI:18420"/>
    </ligand>
</feature>
<protein>
    <recommendedName>
        <fullName evidence="9">Ribose-phosphate pyrophosphokinase</fullName>
        <shortName evidence="9">RPPK</shortName>
        <ecNumber evidence="9">2.7.6.1</ecNumber>
    </recommendedName>
    <alternativeName>
        <fullName evidence="9">5-phospho-D-ribosyl alpha-1-diphosphate synthase</fullName>
    </alternativeName>
    <alternativeName>
        <fullName evidence="9">Phosphoribosyl diphosphate synthase</fullName>
    </alternativeName>
    <alternativeName>
        <fullName evidence="9">Phosphoribosyl pyrophosphate synthase</fullName>
        <shortName evidence="9">P-Rib-PP synthase</shortName>
        <shortName evidence="9">PRPP synthase</shortName>
        <shortName evidence="9">PRPPase</shortName>
    </alternativeName>
</protein>
<feature type="domain" description="Ribose-phosphate pyrophosphokinase N-terminal" evidence="11">
    <location>
        <begin position="5"/>
        <end position="120"/>
    </location>
</feature>
<comment type="pathway">
    <text evidence="9">Metabolic intermediate biosynthesis; 5-phospho-alpha-D-ribose 1-diphosphate biosynthesis; 5-phospho-alpha-D-ribose 1-diphosphate from D-ribose 5-phosphate (route I): step 1/1.</text>
</comment>
<comment type="similarity">
    <text evidence="9">Belongs to the ribose-phosphate pyrophosphokinase family. Class I subfamily.</text>
</comment>
<dbReference type="CDD" id="cd06223">
    <property type="entry name" value="PRTases_typeI"/>
    <property type="match status" value="1"/>
</dbReference>
<keyword evidence="6 9" id="KW-0067">ATP-binding</keyword>
<dbReference type="InterPro" id="IPR029099">
    <property type="entry name" value="Pribosyltran_N"/>
</dbReference>
<dbReference type="GO" id="GO:0005737">
    <property type="term" value="C:cytoplasm"/>
    <property type="evidence" value="ECO:0007669"/>
    <property type="project" value="UniProtKB-SubCell"/>
</dbReference>
<reference evidence="12 13" key="1">
    <citation type="journal article" date="2015" name="Nature">
        <title>rRNA introns, odd ribosomes, and small enigmatic genomes across a large radiation of phyla.</title>
        <authorList>
            <person name="Brown C.T."/>
            <person name="Hug L.A."/>
            <person name="Thomas B.C."/>
            <person name="Sharon I."/>
            <person name="Castelle C.J."/>
            <person name="Singh A."/>
            <person name="Wilkins M.J."/>
            <person name="Williams K.H."/>
            <person name="Banfield J.F."/>
        </authorList>
    </citation>
    <scope>NUCLEOTIDE SEQUENCE [LARGE SCALE GENOMIC DNA]</scope>
</reference>
<keyword evidence="3 9" id="KW-0545">Nucleotide biosynthesis</keyword>
<accession>A0A0G0I8G9</accession>
<dbReference type="GO" id="GO:0006015">
    <property type="term" value="P:5-phosphoribose 1-diphosphate biosynthetic process"/>
    <property type="evidence" value="ECO:0007669"/>
    <property type="project" value="UniProtKB-UniRule"/>
</dbReference>
<comment type="subcellular location">
    <subcellularLocation>
        <location evidence="9">Cytoplasm</location>
    </subcellularLocation>
</comment>
<dbReference type="NCBIfam" id="NF002320">
    <property type="entry name" value="PRK01259.1"/>
    <property type="match status" value="1"/>
</dbReference>
<keyword evidence="9" id="KW-0963">Cytoplasm</keyword>
<sequence>MGGLRLIAGSASQKLAAKISTLIKIPLTPIEDKRFANGEIYIRVKSKVRGDDVYIIQSLAGPVNDNFMELLILIDALKRASVGRINLICPILCYSRQDRKIESREPITAKLVADLLSVAGANRLVTVDLHADQIQGFYNIPVDHFVGYPLFAKYLKKHYPKKDLLIVSPDIGGVKRANKLADLLGLKIAIIDKVRKEHNKSEVMHIVGEVEGKVAVIIDDMIDTGGSICKAADAVKANGAKEVIICGTHALLSGEALKNLKDCCASKIILTDTVEIPEKSRLPNMVILSVAPLLAKIIKRIHLDRSLGELFKWEDKRRTL</sequence>
<dbReference type="GO" id="GO:0016301">
    <property type="term" value="F:kinase activity"/>
    <property type="evidence" value="ECO:0007669"/>
    <property type="project" value="UniProtKB-KW"/>
</dbReference>
<dbReference type="NCBIfam" id="TIGR01251">
    <property type="entry name" value="ribP_PPkin"/>
    <property type="match status" value="1"/>
</dbReference>
<dbReference type="AlphaFoldDB" id="A0A0G0I8G9"/>
<feature type="binding site" evidence="9">
    <location>
        <begin position="37"/>
        <end position="39"/>
    </location>
    <ligand>
        <name>ATP</name>
        <dbReference type="ChEBI" id="CHEBI:30616"/>
    </ligand>
</feature>
<dbReference type="InterPro" id="IPR005946">
    <property type="entry name" value="Rib-P_diPkinase"/>
</dbReference>
<evidence type="ECO:0000256" key="7">
    <source>
        <dbReference type="ARBA" id="ARBA00022842"/>
    </source>
</evidence>
<evidence type="ECO:0000313" key="12">
    <source>
        <dbReference type="EMBL" id="KKQ50832.1"/>
    </source>
</evidence>
<dbReference type="Proteomes" id="UP000034231">
    <property type="component" value="Unassembled WGS sequence"/>
</dbReference>
<proteinExistence type="inferred from homology"/>
<evidence type="ECO:0000256" key="8">
    <source>
        <dbReference type="ARBA" id="ARBA00049535"/>
    </source>
</evidence>
<dbReference type="InterPro" id="IPR000836">
    <property type="entry name" value="PRTase_dom"/>
</dbReference>
<dbReference type="InterPro" id="IPR029057">
    <property type="entry name" value="PRTase-like"/>
</dbReference>
<evidence type="ECO:0000256" key="5">
    <source>
        <dbReference type="ARBA" id="ARBA00022777"/>
    </source>
</evidence>
<dbReference type="SUPFAM" id="SSF53271">
    <property type="entry name" value="PRTase-like"/>
    <property type="match status" value="1"/>
</dbReference>
<evidence type="ECO:0000259" key="10">
    <source>
        <dbReference type="Pfam" id="PF00156"/>
    </source>
</evidence>
<comment type="cofactor">
    <cofactor evidence="9">
        <name>Mg(2+)</name>
        <dbReference type="ChEBI" id="CHEBI:18420"/>
    </cofactor>
    <text evidence="9">Binds 2 Mg(2+) ions per subunit.</text>
</comment>
<keyword evidence="1 9" id="KW-0808">Transferase</keyword>
<feature type="binding site" evidence="9">
    <location>
        <position position="130"/>
    </location>
    <ligand>
        <name>Mg(2+)</name>
        <dbReference type="ChEBI" id="CHEBI:18420"/>
    </ligand>
</feature>
<dbReference type="GO" id="GO:0000287">
    <property type="term" value="F:magnesium ion binding"/>
    <property type="evidence" value="ECO:0007669"/>
    <property type="project" value="UniProtKB-UniRule"/>
</dbReference>
<dbReference type="PANTHER" id="PTHR10210:SF41">
    <property type="entry name" value="RIBOSE-PHOSPHATE PYROPHOSPHOKINASE 1, CHLOROPLASTIC"/>
    <property type="match status" value="1"/>
</dbReference>
<dbReference type="GO" id="GO:0002189">
    <property type="term" value="C:ribose phosphate diphosphokinase complex"/>
    <property type="evidence" value="ECO:0007669"/>
    <property type="project" value="TreeGrafter"/>
</dbReference>
<comment type="function">
    <text evidence="9">Involved in the biosynthesis of the central metabolite phospho-alpha-D-ribosyl-1-pyrophosphate (PRPP) via the transfer of pyrophosphoryl group from ATP to 1-hydroxyl of ribose-5-phosphate (Rib-5-P).</text>
</comment>
<feature type="active site" evidence="9">
    <location>
        <position position="193"/>
    </location>
</feature>
<evidence type="ECO:0000256" key="2">
    <source>
        <dbReference type="ARBA" id="ARBA00022723"/>
    </source>
</evidence>
<keyword evidence="5 9" id="KW-0418">Kinase</keyword>
<dbReference type="FunFam" id="3.40.50.2020:FF:000014">
    <property type="entry name" value="Ribose-phosphate pyrophosphokinase 1"/>
    <property type="match status" value="1"/>
</dbReference>
<dbReference type="EMBL" id="LBTX01000001">
    <property type="protein sequence ID" value="KKQ50832.1"/>
    <property type="molecule type" value="Genomic_DNA"/>
</dbReference>
<dbReference type="FunFam" id="3.40.50.2020:FF:000002">
    <property type="entry name" value="Ribose-phosphate pyrophosphokinase"/>
    <property type="match status" value="1"/>
</dbReference>
<dbReference type="Pfam" id="PF00156">
    <property type="entry name" value="Pribosyltran"/>
    <property type="match status" value="1"/>
</dbReference>
<dbReference type="Gene3D" id="3.40.50.2020">
    <property type="match status" value="2"/>
</dbReference>
<keyword evidence="4 9" id="KW-0547">Nucleotide-binding</keyword>
<dbReference type="GO" id="GO:0004749">
    <property type="term" value="F:ribose phosphate diphosphokinase activity"/>
    <property type="evidence" value="ECO:0007669"/>
    <property type="project" value="UniProtKB-UniRule"/>
</dbReference>
<organism evidence="12 13">
    <name type="scientific">Candidatus Shapirobacteria bacterium GW2011_GWE1_38_10</name>
    <dbReference type="NCBI Taxonomy" id="1618488"/>
    <lineage>
        <taxon>Bacteria</taxon>
        <taxon>Candidatus Shapironibacteriota</taxon>
    </lineage>
</organism>
<comment type="catalytic activity">
    <reaction evidence="8 9">
        <text>D-ribose 5-phosphate + ATP = 5-phospho-alpha-D-ribose 1-diphosphate + AMP + H(+)</text>
        <dbReference type="Rhea" id="RHEA:15609"/>
        <dbReference type="ChEBI" id="CHEBI:15378"/>
        <dbReference type="ChEBI" id="CHEBI:30616"/>
        <dbReference type="ChEBI" id="CHEBI:58017"/>
        <dbReference type="ChEBI" id="CHEBI:78346"/>
        <dbReference type="ChEBI" id="CHEBI:456215"/>
        <dbReference type="EC" id="2.7.6.1"/>
    </reaction>
</comment>
<name>A0A0G0I8G9_9BACT</name>
<feature type="domain" description="Phosphoribosyltransferase" evidence="10">
    <location>
        <begin position="151"/>
        <end position="259"/>
    </location>
</feature>
<dbReference type="UniPathway" id="UPA00087">
    <property type="reaction ID" value="UER00172"/>
</dbReference>
<dbReference type="Pfam" id="PF13793">
    <property type="entry name" value="Pribosyltran_N"/>
    <property type="match status" value="1"/>
</dbReference>
<evidence type="ECO:0000256" key="9">
    <source>
        <dbReference type="HAMAP-Rule" id="MF_00583"/>
    </source>
</evidence>
<dbReference type="HAMAP" id="MF_00583_B">
    <property type="entry name" value="RibP_PPkinase_B"/>
    <property type="match status" value="1"/>
</dbReference>
<evidence type="ECO:0000256" key="4">
    <source>
        <dbReference type="ARBA" id="ARBA00022741"/>
    </source>
</evidence>
<dbReference type="PANTHER" id="PTHR10210">
    <property type="entry name" value="RIBOSE-PHOSPHATE DIPHOSPHOKINASE FAMILY MEMBER"/>
    <property type="match status" value="1"/>
</dbReference>
<evidence type="ECO:0000313" key="13">
    <source>
        <dbReference type="Proteomes" id="UP000034231"/>
    </source>
</evidence>
<dbReference type="GO" id="GO:0005524">
    <property type="term" value="F:ATP binding"/>
    <property type="evidence" value="ECO:0007669"/>
    <property type="project" value="UniProtKB-KW"/>
</dbReference>
<dbReference type="PATRIC" id="fig|1618488.3.peg.33"/>
<feature type="binding site" evidence="9">
    <location>
        <position position="195"/>
    </location>
    <ligand>
        <name>D-ribose 5-phosphate</name>
        <dbReference type="ChEBI" id="CHEBI:78346"/>
    </ligand>
</feature>
<keyword evidence="7 9" id="KW-0460">Magnesium</keyword>
<gene>
    <name evidence="9" type="primary">prs</name>
    <name evidence="12" type="ORF">US68_C0001G0031</name>
</gene>
<feature type="binding site" evidence="9">
    <location>
        <begin position="223"/>
        <end position="227"/>
    </location>
    <ligand>
        <name>D-ribose 5-phosphate</name>
        <dbReference type="ChEBI" id="CHEBI:78346"/>
    </ligand>
</feature>
<dbReference type="EC" id="2.7.6.1" evidence="9"/>
<evidence type="ECO:0000256" key="1">
    <source>
        <dbReference type="ARBA" id="ARBA00022679"/>
    </source>
</evidence>
<dbReference type="InterPro" id="IPR037515">
    <property type="entry name" value="Rib-P_diPkinase_bac"/>
</dbReference>
<evidence type="ECO:0000256" key="3">
    <source>
        <dbReference type="ARBA" id="ARBA00022727"/>
    </source>
</evidence>
<feature type="binding site" evidence="9">
    <location>
        <begin position="96"/>
        <end position="97"/>
    </location>
    <ligand>
        <name>ATP</name>
        <dbReference type="ChEBI" id="CHEBI:30616"/>
    </ligand>
</feature>
<comment type="caution">
    <text evidence="12">The sequence shown here is derived from an EMBL/GenBank/DDBJ whole genome shotgun (WGS) entry which is preliminary data.</text>
</comment>